<proteinExistence type="predicted"/>
<keyword evidence="4" id="KW-1185">Reference proteome</keyword>
<dbReference type="InterPro" id="IPR016024">
    <property type="entry name" value="ARM-type_fold"/>
</dbReference>
<reference evidence="3" key="2">
    <citation type="journal article" date="2023" name="BMC Genomics">
        <title>Pest status, molecular evolution, and epigenetic factors derived from the genome assembly of Frankliniella fusca, a thysanopteran phytovirus vector.</title>
        <authorList>
            <person name="Catto M.A."/>
            <person name="Labadie P.E."/>
            <person name="Jacobson A.L."/>
            <person name="Kennedy G.G."/>
            <person name="Srinivasan R."/>
            <person name="Hunt B.G."/>
        </authorList>
    </citation>
    <scope>NUCLEOTIDE SEQUENCE</scope>
    <source>
        <strain evidence="3">PL_HMW_Pooled</strain>
    </source>
</reference>
<evidence type="ECO:0000313" key="4">
    <source>
        <dbReference type="Proteomes" id="UP001219518"/>
    </source>
</evidence>
<feature type="compositionally biased region" description="Pro residues" evidence="1">
    <location>
        <begin position="364"/>
        <end position="384"/>
    </location>
</feature>
<feature type="region of interest" description="Disordered" evidence="1">
    <location>
        <begin position="275"/>
        <end position="336"/>
    </location>
</feature>
<reference evidence="3" key="1">
    <citation type="submission" date="2021-07" db="EMBL/GenBank/DDBJ databases">
        <authorList>
            <person name="Catto M.A."/>
            <person name="Jacobson A."/>
            <person name="Kennedy G."/>
            <person name="Labadie P."/>
            <person name="Hunt B.G."/>
            <person name="Srinivasan R."/>
        </authorList>
    </citation>
    <scope>NUCLEOTIDE SEQUENCE</scope>
    <source>
        <strain evidence="3">PL_HMW_Pooled</strain>
        <tissue evidence="3">Head</tissue>
    </source>
</reference>
<feature type="domain" description="Protein inscuteable homologue C-terminal" evidence="2">
    <location>
        <begin position="580"/>
        <end position="943"/>
    </location>
</feature>
<feature type="compositionally biased region" description="Low complexity" evidence="1">
    <location>
        <begin position="275"/>
        <end position="311"/>
    </location>
</feature>
<dbReference type="PANTHER" id="PTHR21386:SF0">
    <property type="entry name" value="PROTEIN INSCUTEABLE HOMOLOG"/>
    <property type="match status" value="1"/>
</dbReference>
<protein>
    <submittedName>
        <fullName evidence="3">Protein inscuteable-like protein</fullName>
    </submittedName>
</protein>
<dbReference type="EMBL" id="JAHWGI010000469">
    <property type="protein sequence ID" value="KAK3915895.1"/>
    <property type="molecule type" value="Genomic_DNA"/>
</dbReference>
<dbReference type="InterPro" id="IPR000225">
    <property type="entry name" value="Armadillo"/>
</dbReference>
<dbReference type="InterPro" id="IPR011989">
    <property type="entry name" value="ARM-like"/>
</dbReference>
<feature type="region of interest" description="Disordered" evidence="1">
    <location>
        <begin position="349"/>
        <end position="396"/>
    </location>
</feature>
<organism evidence="3 4">
    <name type="scientific">Frankliniella fusca</name>
    <dbReference type="NCBI Taxonomy" id="407009"/>
    <lineage>
        <taxon>Eukaryota</taxon>
        <taxon>Metazoa</taxon>
        <taxon>Ecdysozoa</taxon>
        <taxon>Arthropoda</taxon>
        <taxon>Hexapoda</taxon>
        <taxon>Insecta</taxon>
        <taxon>Pterygota</taxon>
        <taxon>Neoptera</taxon>
        <taxon>Paraneoptera</taxon>
        <taxon>Thysanoptera</taxon>
        <taxon>Terebrantia</taxon>
        <taxon>Thripoidea</taxon>
        <taxon>Thripidae</taxon>
        <taxon>Frankliniella</taxon>
    </lineage>
</organism>
<feature type="compositionally biased region" description="Low complexity" evidence="1">
    <location>
        <begin position="224"/>
        <end position="236"/>
    </location>
</feature>
<dbReference type="InterPro" id="IPR039921">
    <property type="entry name" value="Inscuteable"/>
</dbReference>
<evidence type="ECO:0000313" key="3">
    <source>
        <dbReference type="EMBL" id="KAK3915895.1"/>
    </source>
</evidence>
<dbReference type="GO" id="GO:0000132">
    <property type="term" value="P:establishment of mitotic spindle orientation"/>
    <property type="evidence" value="ECO:0007669"/>
    <property type="project" value="TreeGrafter"/>
</dbReference>
<dbReference type="InterPro" id="IPR045789">
    <property type="entry name" value="Insc_C"/>
</dbReference>
<dbReference type="GO" id="GO:0008356">
    <property type="term" value="P:asymmetric cell division"/>
    <property type="evidence" value="ECO:0007669"/>
    <property type="project" value="InterPro"/>
</dbReference>
<feature type="compositionally biased region" description="Low complexity" evidence="1">
    <location>
        <begin position="29"/>
        <end position="84"/>
    </location>
</feature>
<dbReference type="Proteomes" id="UP001219518">
    <property type="component" value="Unassembled WGS sequence"/>
</dbReference>
<dbReference type="SUPFAM" id="SSF48371">
    <property type="entry name" value="ARM repeat"/>
    <property type="match status" value="1"/>
</dbReference>
<dbReference type="GO" id="GO:0008093">
    <property type="term" value="F:cytoskeletal anchor activity"/>
    <property type="evidence" value="ECO:0007669"/>
    <property type="project" value="TreeGrafter"/>
</dbReference>
<dbReference type="Pfam" id="PF19427">
    <property type="entry name" value="Insc_C"/>
    <property type="match status" value="1"/>
</dbReference>
<accession>A0AAE1H6Y2</accession>
<dbReference type="PANTHER" id="PTHR21386">
    <property type="entry name" value="INSCUTEABLE"/>
    <property type="match status" value="1"/>
</dbReference>
<name>A0AAE1H6Y2_9NEOP</name>
<evidence type="ECO:0000256" key="1">
    <source>
        <dbReference type="SAM" id="MobiDB-lite"/>
    </source>
</evidence>
<dbReference type="GO" id="GO:0009786">
    <property type="term" value="P:regulation of asymmetric cell division"/>
    <property type="evidence" value="ECO:0007669"/>
    <property type="project" value="TreeGrafter"/>
</dbReference>
<comment type="caution">
    <text evidence="3">The sequence shown here is derived from an EMBL/GenBank/DDBJ whole genome shotgun (WGS) entry which is preliminary data.</text>
</comment>
<feature type="region of interest" description="Disordered" evidence="1">
    <location>
        <begin position="23"/>
        <end position="241"/>
    </location>
</feature>
<dbReference type="GO" id="GO:0045179">
    <property type="term" value="C:apical cortex"/>
    <property type="evidence" value="ECO:0007669"/>
    <property type="project" value="TreeGrafter"/>
</dbReference>
<dbReference type="Gene3D" id="1.25.10.10">
    <property type="entry name" value="Leucine-rich Repeat Variant"/>
    <property type="match status" value="2"/>
</dbReference>
<dbReference type="GO" id="GO:0045176">
    <property type="term" value="P:apical protein localization"/>
    <property type="evidence" value="ECO:0007669"/>
    <property type="project" value="TreeGrafter"/>
</dbReference>
<evidence type="ECO:0000259" key="2">
    <source>
        <dbReference type="Pfam" id="PF19427"/>
    </source>
</evidence>
<sequence>MASSEFRRQQSRVWWSSFHGDEHYMSLLGSPIPRSPAPGAAPGAAPVTPAAASPAAPAQQQQQQQQQQQDASPPQGHQQEQQGGRDASSSPSTSHKSQDSGFSDSDGSHRAAVSPLSSSPEVTEGAQLPTTPSPSHTRLQLCLSGACTSTPRDGPARGPSSGPTSFGGHATPGELRRRLSQDDSCIQSRPLPAIPAGAAAYRRQRSAEEARRRSTRALLCRSVAAPATTTTSSLDTSLEDDDEPTAVLNQTFPLAGPPESGHRAPRCFIKNRKNAAANSRRQQQRFSRVVAAAGDEHPSTASSSTSSSTVSDAPTPHITTVVRRPVPDGGEDTDMLEAPHPHLMLLDVTTGPGLPAHTSTPKAAVPPPPAPAPQASPMPTPTRRPLPGAGAGAGRRVHDRLRASARPVNLLNNYEAKDETAECSGGPAAACARLEAEQVRQLQVPGCAGSAVAAWLGGLRSACEPECSVTLQSKALLGADARGLRQLSGVQLASPQGLAQLQRRAHLLSGEYTRLCGRVQRGSLSQVGPMTETLVSHVLEFLQDHAGAVPEERAGRLRGACERLHADASKEHPEPADMAASLAAVRAALTATVDAILEKQVQELVNVLEGPASPLSLRTAVSALCALGRQGSALSDLVVRCGGVRALLQVVLDARTSHTRRAALRALSAVCCTARSVRSLEQAGGVEVVAELLAEAQRPEEERAEAAAVLAQITAPWVPDNARVEGLAQHLDAVVHALTRLVREASSGEVLLLAAAALAHLSYVESSAVWPLLTAGAAGAVLQAVRAQGARCSVFLQEQAATLVANMSAVPEARAELAAERAVVALLCFLQLRPSPLQRAADIAAAERVQHKAAIALSRMASDPEVARQVVSLEGVPRLVRLCRDEKERNHSDGVLVACLAALRKIAANCESVVLSKRDRRELLKPRLLDSFMLFSTRQESYV</sequence>
<dbReference type="SMART" id="SM00185">
    <property type="entry name" value="ARM"/>
    <property type="match status" value="4"/>
</dbReference>
<dbReference type="CDD" id="cd21966">
    <property type="entry name" value="INSC_LBD"/>
    <property type="match status" value="1"/>
</dbReference>
<gene>
    <name evidence="3" type="ORF">KUF71_025192</name>
</gene>
<feature type="compositionally biased region" description="Polar residues" evidence="1">
    <location>
        <begin position="128"/>
        <end position="138"/>
    </location>
</feature>
<dbReference type="AlphaFoldDB" id="A0AAE1H6Y2"/>